<evidence type="ECO:0000256" key="1">
    <source>
        <dbReference type="SAM" id="Phobius"/>
    </source>
</evidence>
<protein>
    <recommendedName>
        <fullName evidence="4">Integral membrane protein</fullName>
    </recommendedName>
</protein>
<proteinExistence type="predicted"/>
<comment type="caution">
    <text evidence="2">The sequence shown here is derived from an EMBL/GenBank/DDBJ whole genome shotgun (WGS) entry which is preliminary data.</text>
</comment>
<organism evidence="2 3">
    <name type="scientific">Streptomyces liliiviolaceus</name>
    <dbReference type="NCBI Taxonomy" id="2823109"/>
    <lineage>
        <taxon>Bacteria</taxon>
        <taxon>Bacillati</taxon>
        <taxon>Actinomycetota</taxon>
        <taxon>Actinomycetes</taxon>
        <taxon>Kitasatosporales</taxon>
        <taxon>Streptomycetaceae</taxon>
        <taxon>Streptomyces</taxon>
    </lineage>
</organism>
<gene>
    <name evidence="2" type="ORF">J8N05_06800</name>
</gene>
<dbReference type="Proteomes" id="UP000677413">
    <property type="component" value="Unassembled WGS sequence"/>
</dbReference>
<evidence type="ECO:0000313" key="2">
    <source>
        <dbReference type="EMBL" id="MBQ0847921.1"/>
    </source>
</evidence>
<feature type="transmembrane region" description="Helical" evidence="1">
    <location>
        <begin position="216"/>
        <end position="235"/>
    </location>
</feature>
<evidence type="ECO:0008006" key="4">
    <source>
        <dbReference type="Google" id="ProtNLM"/>
    </source>
</evidence>
<dbReference type="PROSITE" id="PS51257">
    <property type="entry name" value="PROKAR_LIPOPROTEIN"/>
    <property type="match status" value="1"/>
</dbReference>
<feature type="transmembrane region" description="Helical" evidence="1">
    <location>
        <begin position="21"/>
        <end position="43"/>
    </location>
</feature>
<name>A0A940XPP2_9ACTN</name>
<accession>A0A940XPP2</accession>
<sequence length="311" mass="32549">MRKDTGSDPGSDPGHSALRNVLSALLIVLACVLVPLGGLSAWAKYEIGDTGRYVDTMAPLAAGPDVQGAIADTVTDGIMSEVEVGPLEGEVRAYVHRAVRSFTGTEAFRAAWTTANRAAHDAVLRALRSDSEGAVTLDLAPVTARLKAQLADDRVPMADRIPVEHTEVTVLDAQELRHLRKGFPMLEIAGFWLPLAAVALALGGILLAVRRRRAVTATALGMALGAALLALATVVGRAMTLAGLPEHVSRAAAGAVYDALTGTLRTATWFILALGLTVALATWLTDVRARRRAASAAPVPAPVPEPTRARA</sequence>
<dbReference type="AlphaFoldDB" id="A0A940XPP2"/>
<feature type="transmembrane region" description="Helical" evidence="1">
    <location>
        <begin position="267"/>
        <end position="285"/>
    </location>
</feature>
<keyword evidence="1" id="KW-1133">Transmembrane helix</keyword>
<dbReference type="EMBL" id="JAGPYQ010000001">
    <property type="protein sequence ID" value="MBQ0847921.1"/>
    <property type="molecule type" value="Genomic_DNA"/>
</dbReference>
<reference evidence="2 3" key="1">
    <citation type="submission" date="2021-04" db="EMBL/GenBank/DDBJ databases">
        <authorList>
            <person name="Tang X."/>
            <person name="Zhou X."/>
            <person name="Chen X."/>
            <person name="Cernava T."/>
            <person name="Zhang C."/>
        </authorList>
    </citation>
    <scope>NUCLEOTIDE SEQUENCE [LARGE SCALE GENOMIC DNA]</scope>
    <source>
        <strain evidence="2 3">BH-SS-21</strain>
    </source>
</reference>
<evidence type="ECO:0000313" key="3">
    <source>
        <dbReference type="Proteomes" id="UP000677413"/>
    </source>
</evidence>
<keyword evidence="1" id="KW-0472">Membrane</keyword>
<dbReference type="RefSeq" id="WP_210881550.1">
    <property type="nucleotide sequence ID" value="NZ_JAGPYQ010000001.1"/>
</dbReference>
<feature type="transmembrane region" description="Helical" evidence="1">
    <location>
        <begin position="189"/>
        <end position="209"/>
    </location>
</feature>
<keyword evidence="1" id="KW-0812">Transmembrane</keyword>
<keyword evidence="3" id="KW-1185">Reference proteome</keyword>